<gene>
    <name evidence="1" type="ORF">Prum_085600</name>
</gene>
<dbReference type="EMBL" id="BLPG01000001">
    <property type="protein sequence ID" value="GFJ94918.1"/>
    <property type="molecule type" value="Genomic_DNA"/>
</dbReference>
<name>A0A6V8LJ81_9ACTN</name>
<reference evidence="1 2" key="2">
    <citation type="submission" date="2020-03" db="EMBL/GenBank/DDBJ databases">
        <authorList>
            <person name="Ichikawa N."/>
            <person name="Kimura A."/>
            <person name="Kitahashi Y."/>
            <person name="Uohara A."/>
        </authorList>
    </citation>
    <scope>NUCLEOTIDE SEQUENCE [LARGE SCALE GENOMIC DNA]</scope>
    <source>
        <strain evidence="1 2">NBRC 108638</strain>
    </source>
</reference>
<keyword evidence="2" id="KW-1185">Reference proteome</keyword>
<evidence type="ECO:0000313" key="1">
    <source>
        <dbReference type="EMBL" id="GFJ94918.1"/>
    </source>
</evidence>
<accession>A0A6V8LJ81</accession>
<reference evidence="1 2" key="1">
    <citation type="submission" date="2020-03" db="EMBL/GenBank/DDBJ databases">
        <title>Whole genome shotgun sequence of Phytohabitans rumicis NBRC 108638.</title>
        <authorList>
            <person name="Komaki H."/>
            <person name="Tamura T."/>
        </authorList>
    </citation>
    <scope>NUCLEOTIDE SEQUENCE [LARGE SCALE GENOMIC DNA]</scope>
    <source>
        <strain evidence="1 2">NBRC 108638</strain>
    </source>
</reference>
<evidence type="ECO:0000313" key="2">
    <source>
        <dbReference type="Proteomes" id="UP000482960"/>
    </source>
</evidence>
<protein>
    <submittedName>
        <fullName evidence="1">Uncharacterized protein</fullName>
    </submittedName>
</protein>
<organism evidence="1 2">
    <name type="scientific">Phytohabitans rumicis</name>
    <dbReference type="NCBI Taxonomy" id="1076125"/>
    <lineage>
        <taxon>Bacteria</taxon>
        <taxon>Bacillati</taxon>
        <taxon>Actinomycetota</taxon>
        <taxon>Actinomycetes</taxon>
        <taxon>Micromonosporales</taxon>
        <taxon>Micromonosporaceae</taxon>
    </lineage>
</organism>
<dbReference type="AlphaFoldDB" id="A0A6V8LJ81"/>
<comment type="caution">
    <text evidence="1">The sequence shown here is derived from an EMBL/GenBank/DDBJ whole genome shotgun (WGS) entry which is preliminary data.</text>
</comment>
<sequence>MPLIDGEVLDRREDAAAQRGTRFAVMAELSVRPMTDVEFERWQRHLAEEFAAEQVAAGNWAADEALQHALDGNAALLPDGLATEGMLLLKGYARTAPWWARCGSG</sequence>
<dbReference type="Proteomes" id="UP000482960">
    <property type="component" value="Unassembled WGS sequence"/>
</dbReference>
<proteinExistence type="predicted"/>